<evidence type="ECO:0000259" key="1">
    <source>
        <dbReference type="Pfam" id="PF00534"/>
    </source>
</evidence>
<dbReference type="Gene3D" id="3.40.50.2000">
    <property type="entry name" value="Glycogen Phosphorylase B"/>
    <property type="match status" value="2"/>
</dbReference>
<proteinExistence type="predicted"/>
<sequence length="359" mass="40793">MSGMEMMLLNSFQEWDKNGITPEILATKDNIGNAAEALKNAGYIVHHISFENTSINKCNQFRCLLKENRYDIIHIHPESNFFLYTLLSLSVGHKNIVRTFHSLFKIRWIGRVRRHFDRIMARFLGVKFHAISDMVADFEKTQYNTVTEKIYNWYDSNRYLPVKEEDAQKLRKQMGIKAEVFVLCSVGNCSAIKRHDFLLKALAIFNDSVDNWLYLHAGDEQEGFAERKLASSLNIASNCQFLGAVDNVEEILAVSDVFVMSSKLEGLGNAALEAMGMGTPVILTKVPGLNDLLARVPHSEGVDPTPEGIADGLFKVYSMSSSERRLLGMKLQEQVKKDFSMPMGVDKYVRMYRSMILKN</sequence>
<feature type="domain" description="Glycosyl transferase family 1" evidence="1">
    <location>
        <begin position="168"/>
        <end position="319"/>
    </location>
</feature>
<dbReference type="Pfam" id="PF00534">
    <property type="entry name" value="Glycos_transf_1"/>
    <property type="match status" value="1"/>
</dbReference>
<feature type="domain" description="Glycosyltransferase subfamily 4-like N-terminal" evidence="2">
    <location>
        <begin position="2"/>
        <end position="144"/>
    </location>
</feature>
<name>A0ABU3C7J3_9FLAO</name>
<reference evidence="3 4" key="1">
    <citation type="submission" date="2023-09" db="EMBL/GenBank/DDBJ databases">
        <authorList>
            <person name="Rey-Velasco X."/>
        </authorList>
    </citation>
    <scope>NUCLEOTIDE SEQUENCE [LARGE SCALE GENOMIC DNA]</scope>
    <source>
        <strain evidence="3 4">F363</strain>
    </source>
</reference>
<evidence type="ECO:0000313" key="3">
    <source>
        <dbReference type="EMBL" id="MDT0642308.1"/>
    </source>
</evidence>
<dbReference type="PANTHER" id="PTHR12526:SF630">
    <property type="entry name" value="GLYCOSYLTRANSFERASE"/>
    <property type="match status" value="1"/>
</dbReference>
<evidence type="ECO:0000259" key="2">
    <source>
        <dbReference type="Pfam" id="PF13439"/>
    </source>
</evidence>
<dbReference type="InterPro" id="IPR028098">
    <property type="entry name" value="Glyco_trans_4-like_N"/>
</dbReference>
<organism evidence="3 4">
    <name type="scientific">Autumnicola tepida</name>
    <dbReference type="NCBI Taxonomy" id="3075595"/>
    <lineage>
        <taxon>Bacteria</taxon>
        <taxon>Pseudomonadati</taxon>
        <taxon>Bacteroidota</taxon>
        <taxon>Flavobacteriia</taxon>
        <taxon>Flavobacteriales</taxon>
        <taxon>Flavobacteriaceae</taxon>
        <taxon>Autumnicola</taxon>
    </lineage>
</organism>
<dbReference type="InterPro" id="IPR001296">
    <property type="entry name" value="Glyco_trans_1"/>
</dbReference>
<keyword evidence="3" id="KW-0808">Transferase</keyword>
<comment type="caution">
    <text evidence="3">The sequence shown here is derived from an EMBL/GenBank/DDBJ whole genome shotgun (WGS) entry which is preliminary data.</text>
</comment>
<accession>A0ABU3C7J3</accession>
<keyword evidence="4" id="KW-1185">Reference proteome</keyword>
<protein>
    <submittedName>
        <fullName evidence="3">Glycosyltransferase</fullName>
        <ecNumber evidence="3">2.4.-.-</ecNumber>
    </submittedName>
</protein>
<dbReference type="SUPFAM" id="SSF53756">
    <property type="entry name" value="UDP-Glycosyltransferase/glycogen phosphorylase"/>
    <property type="match status" value="1"/>
</dbReference>
<gene>
    <name evidence="3" type="ORF">RM553_05630</name>
</gene>
<dbReference type="RefSeq" id="WP_311533980.1">
    <property type="nucleotide sequence ID" value="NZ_JAVRHQ010000004.1"/>
</dbReference>
<dbReference type="Proteomes" id="UP001262889">
    <property type="component" value="Unassembled WGS sequence"/>
</dbReference>
<dbReference type="EC" id="2.4.-.-" evidence="3"/>
<dbReference type="EMBL" id="JAVRHQ010000004">
    <property type="protein sequence ID" value="MDT0642308.1"/>
    <property type="molecule type" value="Genomic_DNA"/>
</dbReference>
<dbReference type="PANTHER" id="PTHR12526">
    <property type="entry name" value="GLYCOSYLTRANSFERASE"/>
    <property type="match status" value="1"/>
</dbReference>
<dbReference type="GO" id="GO:0016757">
    <property type="term" value="F:glycosyltransferase activity"/>
    <property type="evidence" value="ECO:0007669"/>
    <property type="project" value="UniProtKB-KW"/>
</dbReference>
<keyword evidence="3" id="KW-0328">Glycosyltransferase</keyword>
<evidence type="ECO:0000313" key="4">
    <source>
        <dbReference type="Proteomes" id="UP001262889"/>
    </source>
</evidence>
<dbReference type="Pfam" id="PF13439">
    <property type="entry name" value="Glyco_transf_4"/>
    <property type="match status" value="1"/>
</dbReference>